<evidence type="ECO:0000313" key="4">
    <source>
        <dbReference type="Proteomes" id="UP001595420"/>
    </source>
</evidence>
<keyword evidence="4" id="KW-1185">Reference proteome</keyword>
<dbReference type="InterPro" id="IPR006675">
    <property type="entry name" value="HDIG_dom"/>
</dbReference>
<dbReference type="PANTHER" id="PTHR43155:SF2">
    <property type="entry name" value="CYCLIC DI-GMP PHOSPHODIESTERASE PA4108"/>
    <property type="match status" value="1"/>
</dbReference>
<evidence type="ECO:0000259" key="2">
    <source>
        <dbReference type="PROSITE" id="PS51832"/>
    </source>
</evidence>
<feature type="domain" description="HD-GYP" evidence="2">
    <location>
        <begin position="34"/>
        <end position="230"/>
    </location>
</feature>
<name>A0ABV7BSY3_9PROT</name>
<dbReference type="CDD" id="cd00077">
    <property type="entry name" value="HDc"/>
    <property type="match status" value="1"/>
</dbReference>
<accession>A0ABV7BSY3</accession>
<dbReference type="RefSeq" id="WP_216836884.1">
    <property type="nucleotide sequence ID" value="NZ_JAFNJS010000003.1"/>
</dbReference>
<protein>
    <submittedName>
        <fullName evidence="3">HD-GYP domain-containing protein</fullName>
        <ecNumber evidence="3">3.1.4.-</ecNumber>
    </submittedName>
</protein>
<dbReference type="EMBL" id="JBHRSB010000003">
    <property type="protein sequence ID" value="MFC3000817.1"/>
    <property type="molecule type" value="Genomic_DNA"/>
</dbReference>
<evidence type="ECO:0000313" key="3">
    <source>
        <dbReference type="EMBL" id="MFC3000817.1"/>
    </source>
</evidence>
<dbReference type="NCBIfam" id="TIGR00277">
    <property type="entry name" value="HDIG"/>
    <property type="match status" value="1"/>
</dbReference>
<feature type="region of interest" description="Disordered" evidence="1">
    <location>
        <begin position="1"/>
        <end position="20"/>
    </location>
</feature>
<dbReference type="SMART" id="SM00471">
    <property type="entry name" value="HDc"/>
    <property type="match status" value="1"/>
</dbReference>
<proteinExistence type="predicted"/>
<sequence>MTLDWTGRMDGGSPRSFPDELRDPFALDARSLLTSTTQIDPTLALLGQLRRHHGASADHSIRVARVLITMWRHAPERLGDPEPLLVGGALHDIGKLFIPASILGSDRKLDPTELELVRRHPETGAQVLRRLGFPPVVVAAARDHHERWEGGGYPSGVRSSSLHPLTRAVAVADAFVAMIEPGRAYRNPRDGQGALAEVAACRGTQFDPEAADILIASLGSKPRPAEDICAG</sequence>
<dbReference type="InterPro" id="IPR037522">
    <property type="entry name" value="HD_GYP_dom"/>
</dbReference>
<dbReference type="InterPro" id="IPR003607">
    <property type="entry name" value="HD/PDEase_dom"/>
</dbReference>
<dbReference type="PANTHER" id="PTHR43155">
    <property type="entry name" value="CYCLIC DI-GMP PHOSPHODIESTERASE PA4108-RELATED"/>
    <property type="match status" value="1"/>
</dbReference>
<dbReference type="EC" id="3.1.4.-" evidence="3"/>
<organism evidence="3 4">
    <name type="scientific">Falsiroseomonas tokyonensis</name>
    <dbReference type="NCBI Taxonomy" id="430521"/>
    <lineage>
        <taxon>Bacteria</taxon>
        <taxon>Pseudomonadati</taxon>
        <taxon>Pseudomonadota</taxon>
        <taxon>Alphaproteobacteria</taxon>
        <taxon>Acetobacterales</taxon>
        <taxon>Roseomonadaceae</taxon>
        <taxon>Falsiroseomonas</taxon>
    </lineage>
</organism>
<dbReference type="Pfam" id="PF13487">
    <property type="entry name" value="HD_5"/>
    <property type="match status" value="1"/>
</dbReference>
<keyword evidence="3" id="KW-0378">Hydrolase</keyword>
<dbReference type="GO" id="GO:0016787">
    <property type="term" value="F:hydrolase activity"/>
    <property type="evidence" value="ECO:0007669"/>
    <property type="project" value="UniProtKB-KW"/>
</dbReference>
<dbReference type="Proteomes" id="UP001595420">
    <property type="component" value="Unassembled WGS sequence"/>
</dbReference>
<gene>
    <name evidence="3" type="ORF">ACFOD3_13000</name>
</gene>
<reference evidence="4" key="1">
    <citation type="journal article" date="2019" name="Int. J. Syst. Evol. Microbiol.">
        <title>The Global Catalogue of Microorganisms (GCM) 10K type strain sequencing project: providing services to taxonomists for standard genome sequencing and annotation.</title>
        <authorList>
            <consortium name="The Broad Institute Genomics Platform"/>
            <consortium name="The Broad Institute Genome Sequencing Center for Infectious Disease"/>
            <person name="Wu L."/>
            <person name="Ma J."/>
        </authorList>
    </citation>
    <scope>NUCLEOTIDE SEQUENCE [LARGE SCALE GENOMIC DNA]</scope>
    <source>
        <strain evidence="4">CGMCC 1.16855</strain>
    </source>
</reference>
<evidence type="ECO:0000256" key="1">
    <source>
        <dbReference type="SAM" id="MobiDB-lite"/>
    </source>
</evidence>
<comment type="caution">
    <text evidence="3">The sequence shown here is derived from an EMBL/GenBank/DDBJ whole genome shotgun (WGS) entry which is preliminary data.</text>
</comment>
<dbReference type="PROSITE" id="PS51832">
    <property type="entry name" value="HD_GYP"/>
    <property type="match status" value="1"/>
</dbReference>